<dbReference type="AlphaFoldDB" id="A0A1A6C5U5"/>
<dbReference type="InterPro" id="IPR025511">
    <property type="entry name" value="DUF4398"/>
</dbReference>
<feature type="signal peptide" evidence="1">
    <location>
        <begin position="1"/>
        <end position="22"/>
    </location>
</feature>
<dbReference type="Gene3D" id="1.20.1270.390">
    <property type="match status" value="1"/>
</dbReference>
<name>A0A1A6C5U5_9GAMM</name>
<sequence>MGKRLIVASLLLGGLLAGCATAPVQEMSDARQALLAARQAGAASRAPQVYSRAEALMQRAEDQLSVGGYASARKLAEEAKKAAQEARDKALTQ</sequence>
<dbReference type="Pfam" id="PF14346">
    <property type="entry name" value="DUF4398"/>
    <property type="match status" value="1"/>
</dbReference>
<feature type="chain" id="PRO_5008509316" description="DUF4398 domain-containing protein" evidence="1">
    <location>
        <begin position="23"/>
        <end position="93"/>
    </location>
</feature>
<evidence type="ECO:0000259" key="2">
    <source>
        <dbReference type="Pfam" id="PF14346"/>
    </source>
</evidence>
<reference evidence="3 4" key="1">
    <citation type="journal article" date="2014" name="Genome Announc.">
        <title>Draft Genome Sequence of the Iron-Oxidizing, Acidophilic, and Halotolerant 'Thiobacillus prosperus' Type Strain DSM 5130.</title>
        <authorList>
            <person name="Ossandon F.J."/>
            <person name="Cardenas J.P."/>
            <person name="Corbett M."/>
            <person name="Quatrini R."/>
            <person name="Holmes D.S."/>
            <person name="Watkin E."/>
        </authorList>
    </citation>
    <scope>NUCLEOTIDE SEQUENCE [LARGE SCALE GENOMIC DNA]</scope>
    <source>
        <strain evidence="3 4">DSM 5130</strain>
    </source>
</reference>
<keyword evidence="1" id="KW-0732">Signal</keyword>
<accession>A0A1A6C5U5</accession>
<dbReference type="STRING" id="160660.BJI67_11060"/>
<evidence type="ECO:0000313" key="3">
    <source>
        <dbReference type="EMBL" id="OBS09938.1"/>
    </source>
</evidence>
<keyword evidence="4" id="KW-1185">Reference proteome</keyword>
<dbReference type="Proteomes" id="UP000029273">
    <property type="component" value="Unassembled WGS sequence"/>
</dbReference>
<proteinExistence type="predicted"/>
<dbReference type="PROSITE" id="PS51257">
    <property type="entry name" value="PROKAR_LIPOPROTEIN"/>
    <property type="match status" value="1"/>
</dbReference>
<feature type="domain" description="DUF4398" evidence="2">
    <location>
        <begin position="25"/>
        <end position="92"/>
    </location>
</feature>
<dbReference type="EMBL" id="JQSG02000002">
    <property type="protein sequence ID" value="OBS09938.1"/>
    <property type="molecule type" value="Genomic_DNA"/>
</dbReference>
<comment type="caution">
    <text evidence="3">The sequence shown here is derived from an EMBL/GenBank/DDBJ whole genome shotgun (WGS) entry which is preliminary data.</text>
</comment>
<protein>
    <recommendedName>
        <fullName evidence="2">DUF4398 domain-containing protein</fullName>
    </recommendedName>
</protein>
<evidence type="ECO:0000313" key="4">
    <source>
        <dbReference type="Proteomes" id="UP000029273"/>
    </source>
</evidence>
<gene>
    <name evidence="3" type="ORF">Thpro_020988</name>
</gene>
<organism evidence="3 4">
    <name type="scientific">Acidihalobacter prosperus</name>
    <dbReference type="NCBI Taxonomy" id="160660"/>
    <lineage>
        <taxon>Bacteria</taxon>
        <taxon>Pseudomonadati</taxon>
        <taxon>Pseudomonadota</taxon>
        <taxon>Gammaproteobacteria</taxon>
        <taxon>Chromatiales</taxon>
        <taxon>Ectothiorhodospiraceae</taxon>
        <taxon>Acidihalobacter</taxon>
    </lineage>
</organism>
<dbReference type="RefSeq" id="WP_038089490.1">
    <property type="nucleotide sequence ID" value="NZ_JQSG02000002.1"/>
</dbReference>
<evidence type="ECO:0000256" key="1">
    <source>
        <dbReference type="SAM" id="SignalP"/>
    </source>
</evidence>